<keyword evidence="5 9" id="KW-0697">Rotamase</keyword>
<sequence length="142" mass="15622">MSNEGKKVKVHYTGTLDDGTKFDSSYDRNEPLAFTCMAGQMIAGFDNAVKDMEPGQTVNVRLEPKDAYGEHRDDLVQTIPLAQLPGAEELEPGAKVMLSGMDGRPFPAQVVEKDESTITFDLNHEMAGKALNFEITLLEVED</sequence>
<comment type="subcellular location">
    <subcellularLocation>
        <location evidence="2">Cytoplasm</location>
    </subcellularLocation>
</comment>
<evidence type="ECO:0000313" key="12">
    <source>
        <dbReference type="EMBL" id="MST59575.1"/>
    </source>
</evidence>
<dbReference type="InterPro" id="IPR001179">
    <property type="entry name" value="PPIase_FKBP_dom"/>
</dbReference>
<dbReference type="Proteomes" id="UP000565613">
    <property type="component" value="Unassembled WGS sequence"/>
</dbReference>
<dbReference type="EMBL" id="JABAGR010000006">
    <property type="protein sequence ID" value="NMF26181.1"/>
    <property type="molecule type" value="Genomic_DNA"/>
</dbReference>
<dbReference type="PROSITE" id="PS50059">
    <property type="entry name" value="FKBP_PPIASE"/>
    <property type="match status" value="1"/>
</dbReference>
<keyword evidence="4" id="KW-0963">Cytoplasm</keyword>
<dbReference type="EC" id="5.2.1.8" evidence="10"/>
<protein>
    <recommendedName>
        <fullName evidence="10">Peptidyl-prolyl cis-trans isomerase</fullName>
        <ecNumber evidence="10">5.2.1.8</ecNumber>
    </recommendedName>
</protein>
<keyword evidence="7 9" id="KW-0413">Isomerase</keyword>
<evidence type="ECO:0000256" key="5">
    <source>
        <dbReference type="ARBA" id="ARBA00023110"/>
    </source>
</evidence>
<organism evidence="14 15">
    <name type="scientific">Parafannyhessea umbonata</name>
    <dbReference type="NCBI Taxonomy" id="604330"/>
    <lineage>
        <taxon>Bacteria</taxon>
        <taxon>Bacillati</taxon>
        <taxon>Actinomycetota</taxon>
        <taxon>Coriobacteriia</taxon>
        <taxon>Coriobacteriales</taxon>
        <taxon>Atopobiaceae</taxon>
        <taxon>Parafannyhessea</taxon>
    </lineage>
</organism>
<evidence type="ECO:0000313" key="13">
    <source>
        <dbReference type="EMBL" id="NMF26181.1"/>
    </source>
</evidence>
<evidence type="ECO:0000259" key="11">
    <source>
        <dbReference type="PROSITE" id="PS50059"/>
    </source>
</evidence>
<comment type="similarity">
    <text evidence="3 10">Belongs to the FKBP-type PPIase family.</text>
</comment>
<name>A0A1G6IA75_9ACTN</name>
<evidence type="ECO:0000256" key="7">
    <source>
        <dbReference type="ARBA" id="ARBA00023235"/>
    </source>
</evidence>
<evidence type="ECO:0000313" key="17">
    <source>
        <dbReference type="Proteomes" id="UP000565613"/>
    </source>
</evidence>
<dbReference type="EMBL" id="VUND01000001">
    <property type="protein sequence ID" value="MST59575.1"/>
    <property type="molecule type" value="Genomic_DNA"/>
</dbReference>
<dbReference type="GO" id="GO:0042026">
    <property type="term" value="P:protein refolding"/>
    <property type="evidence" value="ECO:0007669"/>
    <property type="project" value="UniProtKB-ARBA"/>
</dbReference>
<evidence type="ECO:0000313" key="15">
    <source>
        <dbReference type="Proteomes" id="UP000198528"/>
    </source>
</evidence>
<comment type="function">
    <text evidence="8">Also involved in hydrogenase metallocenter assembly, probably by participating in the nickel insertion step. This function in hydrogenase biosynthesis requires chaperone activity and the presence of the metal-binding domain, but not PPIase activity.</text>
</comment>
<keyword evidence="15" id="KW-1185">Reference proteome</keyword>
<dbReference type="GO" id="GO:0005737">
    <property type="term" value="C:cytoplasm"/>
    <property type="evidence" value="ECO:0007669"/>
    <property type="project" value="UniProtKB-SubCell"/>
</dbReference>
<dbReference type="Proteomes" id="UP000198528">
    <property type="component" value="Unassembled WGS sequence"/>
</dbReference>
<evidence type="ECO:0000256" key="3">
    <source>
        <dbReference type="ARBA" id="ARBA00006577"/>
    </source>
</evidence>
<evidence type="ECO:0000256" key="1">
    <source>
        <dbReference type="ARBA" id="ARBA00000971"/>
    </source>
</evidence>
<gene>
    <name evidence="12" type="ORF">FYJ69_01420</name>
    <name evidence="13" type="ORF">HF885_07030</name>
    <name evidence="14" type="ORF">SAMN04487824_10284</name>
</gene>
<evidence type="ECO:0000256" key="2">
    <source>
        <dbReference type="ARBA" id="ARBA00004496"/>
    </source>
</evidence>
<dbReference type="Pfam" id="PF00254">
    <property type="entry name" value="FKBP_C"/>
    <property type="match status" value="1"/>
</dbReference>
<accession>A0A1G6IA75</accession>
<evidence type="ECO:0000313" key="14">
    <source>
        <dbReference type="EMBL" id="SDC03338.1"/>
    </source>
</evidence>
<reference evidence="12 16" key="3">
    <citation type="submission" date="2019-08" db="EMBL/GenBank/DDBJ databases">
        <title>In-depth cultivation of the pig gut microbiome towards novel bacterial diversity and tailored functional studies.</title>
        <authorList>
            <person name="Wylensek D."/>
            <person name="Hitch T.C.A."/>
            <person name="Clavel T."/>
        </authorList>
    </citation>
    <scope>NUCLEOTIDE SEQUENCE [LARGE SCALE GENOMIC DNA]</scope>
    <source>
        <strain evidence="12 16">WB01_CNA04</strain>
    </source>
</reference>
<dbReference type="AlphaFoldDB" id="A0A1G6IA75"/>
<dbReference type="EMBL" id="FMZL01000002">
    <property type="protein sequence ID" value="SDC03338.1"/>
    <property type="molecule type" value="Genomic_DNA"/>
</dbReference>
<reference evidence="14" key="2">
    <citation type="submission" date="2016-10" db="EMBL/GenBank/DDBJ databases">
        <authorList>
            <person name="de Groot N.N."/>
        </authorList>
    </citation>
    <scope>NUCLEOTIDE SEQUENCE [LARGE SCALE GENOMIC DNA]</scope>
    <source>
        <strain evidence="14">DSM 22619</strain>
    </source>
</reference>
<evidence type="ECO:0000256" key="9">
    <source>
        <dbReference type="PROSITE-ProRule" id="PRU00277"/>
    </source>
</evidence>
<feature type="domain" description="PPIase FKBP-type" evidence="11">
    <location>
        <begin position="5"/>
        <end position="80"/>
    </location>
</feature>
<dbReference type="PANTHER" id="PTHR47861">
    <property type="entry name" value="FKBP-TYPE PEPTIDYL-PROLYL CIS-TRANS ISOMERASE SLYD"/>
    <property type="match status" value="1"/>
</dbReference>
<evidence type="ECO:0000256" key="10">
    <source>
        <dbReference type="RuleBase" id="RU003915"/>
    </source>
</evidence>
<dbReference type="SUPFAM" id="SSF54534">
    <property type="entry name" value="FKBP-like"/>
    <property type="match status" value="1"/>
</dbReference>
<dbReference type="GO" id="GO:0003755">
    <property type="term" value="F:peptidyl-prolyl cis-trans isomerase activity"/>
    <property type="evidence" value="ECO:0007669"/>
    <property type="project" value="UniProtKB-UniRule"/>
</dbReference>
<dbReference type="STRING" id="604330.SAMN04489857_0257"/>
<dbReference type="PANTHER" id="PTHR47861:SF3">
    <property type="entry name" value="FKBP-TYPE PEPTIDYL-PROLYL CIS-TRANS ISOMERASE SLYD"/>
    <property type="match status" value="1"/>
</dbReference>
<reference evidence="15" key="1">
    <citation type="submission" date="2016-10" db="EMBL/GenBank/DDBJ databases">
        <authorList>
            <person name="Varghese N."/>
            <person name="Submissions S."/>
        </authorList>
    </citation>
    <scope>NUCLEOTIDE SEQUENCE [LARGE SCALE GENOMIC DNA]</scope>
    <source>
        <strain evidence="15">DSM 22619</strain>
    </source>
</reference>
<comment type="catalytic activity">
    <reaction evidence="1 9 10">
        <text>[protein]-peptidylproline (omega=180) = [protein]-peptidylproline (omega=0)</text>
        <dbReference type="Rhea" id="RHEA:16237"/>
        <dbReference type="Rhea" id="RHEA-COMP:10747"/>
        <dbReference type="Rhea" id="RHEA-COMP:10748"/>
        <dbReference type="ChEBI" id="CHEBI:83833"/>
        <dbReference type="ChEBI" id="CHEBI:83834"/>
        <dbReference type="EC" id="5.2.1.8"/>
    </reaction>
</comment>
<dbReference type="Proteomes" id="UP000434342">
    <property type="component" value="Unassembled WGS sequence"/>
</dbReference>
<proteinExistence type="inferred from homology"/>
<evidence type="ECO:0000256" key="8">
    <source>
        <dbReference type="ARBA" id="ARBA00037071"/>
    </source>
</evidence>
<dbReference type="RefSeq" id="WP_090844851.1">
    <property type="nucleotide sequence ID" value="NZ_CAXVIU010000001.1"/>
</dbReference>
<evidence type="ECO:0000256" key="6">
    <source>
        <dbReference type="ARBA" id="ARBA00023186"/>
    </source>
</evidence>
<evidence type="ECO:0000313" key="16">
    <source>
        <dbReference type="Proteomes" id="UP000434342"/>
    </source>
</evidence>
<dbReference type="InterPro" id="IPR046357">
    <property type="entry name" value="PPIase_dom_sf"/>
</dbReference>
<reference evidence="13 17" key="4">
    <citation type="submission" date="2020-04" db="EMBL/GenBank/DDBJ databases">
        <authorList>
            <person name="Hitch T.C.A."/>
            <person name="Wylensek D."/>
            <person name="Clavel T."/>
        </authorList>
    </citation>
    <scope>NUCLEOTIDE SEQUENCE [LARGE SCALE GENOMIC DNA]</scope>
    <source>
        <strain evidence="13 17">105184</strain>
    </source>
</reference>
<keyword evidence="6" id="KW-0143">Chaperone</keyword>
<dbReference type="Gene3D" id="3.10.50.40">
    <property type="match status" value="1"/>
</dbReference>
<evidence type="ECO:0000256" key="4">
    <source>
        <dbReference type="ARBA" id="ARBA00022490"/>
    </source>
</evidence>